<evidence type="ECO:0000256" key="16">
    <source>
        <dbReference type="ARBA" id="ARBA00032853"/>
    </source>
</evidence>
<keyword evidence="11 19" id="KW-0460">Magnesium</keyword>
<comment type="function">
    <text evidence="14 19">Joins adenosylcobinamide-GDP and alpha-ribazole to generate adenosylcobalamin (Ado-cobalamin). Also synthesizes adenosylcobalamin 5'-phosphate from adenosylcobinamide-GDP and alpha-ribazole 5'-phosphate.</text>
</comment>
<keyword evidence="10 19" id="KW-0812">Transmembrane</keyword>
<dbReference type="PANTHER" id="PTHR34148:SF1">
    <property type="entry name" value="ADENOSYLCOBINAMIDE-GDP RIBAZOLETRANSFERASE"/>
    <property type="match status" value="1"/>
</dbReference>
<protein>
    <recommendedName>
        <fullName evidence="6 19">Adenosylcobinamide-GDP ribazoletransferase</fullName>
        <ecNumber evidence="5 19">2.7.8.26</ecNumber>
    </recommendedName>
    <alternativeName>
        <fullName evidence="16 19">Cobalamin synthase</fullName>
    </alternativeName>
    <alternativeName>
        <fullName evidence="15 19">Cobalamin-5'-phosphate synthase</fullName>
    </alternativeName>
</protein>
<evidence type="ECO:0000256" key="14">
    <source>
        <dbReference type="ARBA" id="ARBA00025228"/>
    </source>
</evidence>
<comment type="subcellular location">
    <subcellularLocation>
        <location evidence="2 19">Cell membrane</location>
        <topology evidence="2 19">Multi-pass membrane protein</topology>
    </subcellularLocation>
</comment>
<keyword evidence="9 19" id="KW-0808">Transferase</keyword>
<evidence type="ECO:0000256" key="1">
    <source>
        <dbReference type="ARBA" id="ARBA00001946"/>
    </source>
</evidence>
<feature type="transmembrane region" description="Helical" evidence="19">
    <location>
        <begin position="199"/>
        <end position="217"/>
    </location>
</feature>
<evidence type="ECO:0000256" key="6">
    <source>
        <dbReference type="ARBA" id="ARBA00015850"/>
    </source>
</evidence>
<evidence type="ECO:0000256" key="15">
    <source>
        <dbReference type="ARBA" id="ARBA00032605"/>
    </source>
</evidence>
<evidence type="ECO:0000256" key="9">
    <source>
        <dbReference type="ARBA" id="ARBA00022679"/>
    </source>
</evidence>
<comment type="catalytic activity">
    <reaction evidence="17 19">
        <text>alpha-ribazole + adenosylcob(III)inamide-GDP = adenosylcob(III)alamin + GMP + H(+)</text>
        <dbReference type="Rhea" id="RHEA:16049"/>
        <dbReference type="ChEBI" id="CHEBI:10329"/>
        <dbReference type="ChEBI" id="CHEBI:15378"/>
        <dbReference type="ChEBI" id="CHEBI:18408"/>
        <dbReference type="ChEBI" id="CHEBI:58115"/>
        <dbReference type="ChEBI" id="CHEBI:60487"/>
        <dbReference type="EC" id="2.7.8.26"/>
    </reaction>
</comment>
<feature type="transmembrane region" description="Helical" evidence="19">
    <location>
        <begin position="39"/>
        <end position="62"/>
    </location>
</feature>
<dbReference type="NCBIfam" id="TIGR00317">
    <property type="entry name" value="cobS"/>
    <property type="match status" value="1"/>
</dbReference>
<feature type="transmembrane region" description="Helical" evidence="19">
    <location>
        <begin position="68"/>
        <end position="95"/>
    </location>
</feature>
<gene>
    <name evidence="19 20" type="primary">cobS</name>
    <name evidence="20" type="ORF">SOASR030_05420</name>
</gene>
<dbReference type="GO" id="GO:0005886">
    <property type="term" value="C:plasma membrane"/>
    <property type="evidence" value="ECO:0007669"/>
    <property type="project" value="UniProtKB-SubCell"/>
</dbReference>
<evidence type="ECO:0000256" key="7">
    <source>
        <dbReference type="ARBA" id="ARBA00022475"/>
    </source>
</evidence>
<dbReference type="GO" id="GO:0051073">
    <property type="term" value="F:adenosylcobinamide-GDP ribazoletransferase activity"/>
    <property type="evidence" value="ECO:0007669"/>
    <property type="project" value="UniProtKB-UniRule"/>
</dbReference>
<keyword evidence="12 19" id="KW-1133">Transmembrane helix</keyword>
<evidence type="ECO:0000313" key="21">
    <source>
        <dbReference type="Proteomes" id="UP001058124"/>
    </source>
</evidence>
<evidence type="ECO:0000313" key="20">
    <source>
        <dbReference type="EMBL" id="GKX54430.1"/>
    </source>
</evidence>
<feature type="transmembrane region" description="Helical" evidence="19">
    <location>
        <begin position="141"/>
        <end position="161"/>
    </location>
</feature>
<name>A0AAV5MXM2_9GAMM</name>
<proteinExistence type="inferred from homology"/>
<evidence type="ECO:0000256" key="12">
    <source>
        <dbReference type="ARBA" id="ARBA00022989"/>
    </source>
</evidence>
<evidence type="ECO:0000256" key="8">
    <source>
        <dbReference type="ARBA" id="ARBA00022573"/>
    </source>
</evidence>
<evidence type="ECO:0000256" key="19">
    <source>
        <dbReference type="HAMAP-Rule" id="MF_00719"/>
    </source>
</evidence>
<dbReference type="InterPro" id="IPR003805">
    <property type="entry name" value="CobS"/>
</dbReference>
<dbReference type="GO" id="GO:0008818">
    <property type="term" value="F:cobalamin 5'-phosphate synthase activity"/>
    <property type="evidence" value="ECO:0007669"/>
    <property type="project" value="UniProtKB-UniRule"/>
</dbReference>
<evidence type="ECO:0000256" key="17">
    <source>
        <dbReference type="ARBA" id="ARBA00048623"/>
    </source>
</evidence>
<organism evidence="20 21">
    <name type="scientific">Leminorella grimontii</name>
    <dbReference type="NCBI Taxonomy" id="82981"/>
    <lineage>
        <taxon>Bacteria</taxon>
        <taxon>Pseudomonadati</taxon>
        <taxon>Pseudomonadota</taxon>
        <taxon>Gammaproteobacteria</taxon>
        <taxon>Enterobacterales</taxon>
        <taxon>Budviciaceae</taxon>
        <taxon>Leminorella</taxon>
    </lineage>
</organism>
<dbReference type="GO" id="GO:0009236">
    <property type="term" value="P:cobalamin biosynthetic process"/>
    <property type="evidence" value="ECO:0007669"/>
    <property type="project" value="UniProtKB-UniRule"/>
</dbReference>
<accession>A0AAV5MXM2</accession>
<evidence type="ECO:0000256" key="10">
    <source>
        <dbReference type="ARBA" id="ARBA00022692"/>
    </source>
</evidence>
<feature type="transmembrane region" description="Helical" evidence="19">
    <location>
        <begin position="173"/>
        <end position="193"/>
    </location>
</feature>
<dbReference type="EC" id="2.7.8.26" evidence="5 19"/>
<dbReference type="Proteomes" id="UP001058124">
    <property type="component" value="Unassembled WGS sequence"/>
</dbReference>
<dbReference type="AlphaFoldDB" id="A0AAV5MXM2"/>
<evidence type="ECO:0000256" key="13">
    <source>
        <dbReference type="ARBA" id="ARBA00023136"/>
    </source>
</evidence>
<reference evidence="20" key="1">
    <citation type="submission" date="2022-06" db="EMBL/GenBank/DDBJ databases">
        <title>Draft genome sequences of Leminorella grimontii str. JCM5902.</title>
        <authorList>
            <person name="Wakabayashi Y."/>
            <person name="Kojima K."/>
        </authorList>
    </citation>
    <scope>NUCLEOTIDE SEQUENCE</scope>
    <source>
        <strain evidence="20">JCM 5902</strain>
    </source>
</reference>
<evidence type="ECO:0000256" key="18">
    <source>
        <dbReference type="ARBA" id="ARBA00049504"/>
    </source>
</evidence>
<comment type="caution">
    <text evidence="20">The sequence shown here is derived from an EMBL/GenBank/DDBJ whole genome shotgun (WGS) entry which is preliminary data.</text>
</comment>
<comment type="cofactor">
    <cofactor evidence="1 19">
        <name>Mg(2+)</name>
        <dbReference type="ChEBI" id="CHEBI:18420"/>
    </cofactor>
</comment>
<evidence type="ECO:0000256" key="4">
    <source>
        <dbReference type="ARBA" id="ARBA00010561"/>
    </source>
</evidence>
<feature type="transmembrane region" description="Helical" evidence="19">
    <location>
        <begin position="116"/>
        <end position="135"/>
    </location>
</feature>
<sequence length="250" mass="27003">MRAFFRLFLLSLQFLTRIPVPGRYTDPVPLADYRQMIKAFPLAGLVVGLCSAFVFSITQLWWGNLLAAAFAVLTVAMITGAFHLDGLADTADGIFSSRPRERMLEIMRDSRIGTQGALALIFKVVLHVLAIYQIAESKPSAIGLLIAAPVVGRSLGALLMYRQRYARESGMGNLFIGNISAGEFYTALILGAMLTFLFAGGYGVLMAAASGVFLLVYRAMIQNKLGGQTGDTVGAGIEISELVFLLLMAH</sequence>
<keyword evidence="8 19" id="KW-0169">Cobalamin biosynthesis</keyword>
<keyword evidence="7 19" id="KW-1003">Cell membrane</keyword>
<keyword evidence="21" id="KW-1185">Reference proteome</keyword>
<evidence type="ECO:0000256" key="2">
    <source>
        <dbReference type="ARBA" id="ARBA00004651"/>
    </source>
</evidence>
<comment type="similarity">
    <text evidence="4 19">Belongs to the CobS family.</text>
</comment>
<keyword evidence="13 19" id="KW-0472">Membrane</keyword>
<dbReference type="EMBL" id="BRLH01000001">
    <property type="protein sequence ID" value="GKX54430.1"/>
    <property type="molecule type" value="Genomic_DNA"/>
</dbReference>
<dbReference type="PANTHER" id="PTHR34148">
    <property type="entry name" value="ADENOSYLCOBINAMIDE-GDP RIBAZOLETRANSFERASE"/>
    <property type="match status" value="1"/>
</dbReference>
<dbReference type="RefSeq" id="WP_036023052.1">
    <property type="nucleotide sequence ID" value="NZ_BRLH01000001.1"/>
</dbReference>
<dbReference type="HAMAP" id="MF_00719">
    <property type="entry name" value="CobS"/>
    <property type="match status" value="1"/>
</dbReference>
<comment type="catalytic activity">
    <reaction evidence="18 19">
        <text>alpha-ribazole 5'-phosphate + adenosylcob(III)inamide-GDP = adenosylcob(III)alamin 5'-phosphate + GMP + H(+)</text>
        <dbReference type="Rhea" id="RHEA:23560"/>
        <dbReference type="ChEBI" id="CHEBI:15378"/>
        <dbReference type="ChEBI" id="CHEBI:57918"/>
        <dbReference type="ChEBI" id="CHEBI:58115"/>
        <dbReference type="ChEBI" id="CHEBI:60487"/>
        <dbReference type="ChEBI" id="CHEBI:60493"/>
        <dbReference type="EC" id="2.7.8.26"/>
    </reaction>
</comment>
<evidence type="ECO:0000256" key="11">
    <source>
        <dbReference type="ARBA" id="ARBA00022842"/>
    </source>
</evidence>
<evidence type="ECO:0000256" key="3">
    <source>
        <dbReference type="ARBA" id="ARBA00004663"/>
    </source>
</evidence>
<comment type="pathway">
    <text evidence="3 19">Cofactor biosynthesis; adenosylcobalamin biosynthesis; adenosylcobalamin from cob(II)yrinate a,c-diamide: step 7/7.</text>
</comment>
<dbReference type="Pfam" id="PF02654">
    <property type="entry name" value="CobS"/>
    <property type="match status" value="1"/>
</dbReference>
<evidence type="ECO:0000256" key="5">
    <source>
        <dbReference type="ARBA" id="ARBA00013200"/>
    </source>
</evidence>